<evidence type="ECO:0000256" key="1">
    <source>
        <dbReference type="ARBA" id="ARBA00004141"/>
    </source>
</evidence>
<keyword evidence="3 5" id="KW-1133">Transmembrane helix</keyword>
<proteinExistence type="predicted"/>
<dbReference type="PANTHER" id="PTHR28013:SF3">
    <property type="entry name" value="PROTEIN DCV1-RELATED"/>
    <property type="match status" value="1"/>
</dbReference>
<evidence type="ECO:0000256" key="4">
    <source>
        <dbReference type="ARBA" id="ARBA00023136"/>
    </source>
</evidence>
<dbReference type="EMBL" id="JAUEPS010000015">
    <property type="protein sequence ID" value="KAK0459105.1"/>
    <property type="molecule type" value="Genomic_DNA"/>
</dbReference>
<dbReference type="InterPro" id="IPR051380">
    <property type="entry name" value="pH-response_reg_palI/RIM9"/>
</dbReference>
<keyword evidence="4 5" id="KW-0472">Membrane</keyword>
<keyword evidence="7" id="KW-1185">Reference proteome</keyword>
<dbReference type="GO" id="GO:0005886">
    <property type="term" value="C:plasma membrane"/>
    <property type="evidence" value="ECO:0007669"/>
    <property type="project" value="InterPro"/>
</dbReference>
<dbReference type="InterPro" id="IPR009571">
    <property type="entry name" value="SUR7/Rim9-like_fungi"/>
</dbReference>
<organism evidence="6 7">
    <name type="scientific">Armillaria tabescens</name>
    <name type="common">Ringless honey mushroom</name>
    <name type="synonym">Agaricus tabescens</name>
    <dbReference type="NCBI Taxonomy" id="1929756"/>
    <lineage>
        <taxon>Eukaryota</taxon>
        <taxon>Fungi</taxon>
        <taxon>Dikarya</taxon>
        <taxon>Basidiomycota</taxon>
        <taxon>Agaricomycotina</taxon>
        <taxon>Agaricomycetes</taxon>
        <taxon>Agaricomycetidae</taxon>
        <taxon>Agaricales</taxon>
        <taxon>Marasmiineae</taxon>
        <taxon>Physalacriaceae</taxon>
        <taxon>Desarmillaria</taxon>
    </lineage>
</organism>
<dbReference type="GeneID" id="85365150"/>
<evidence type="ECO:0000313" key="6">
    <source>
        <dbReference type="EMBL" id="KAK0459105.1"/>
    </source>
</evidence>
<comment type="caution">
    <text evidence="6">The sequence shown here is derived from an EMBL/GenBank/DDBJ whole genome shotgun (WGS) entry which is preliminary data.</text>
</comment>
<evidence type="ECO:0000256" key="2">
    <source>
        <dbReference type="ARBA" id="ARBA00022692"/>
    </source>
</evidence>
<feature type="transmembrane region" description="Helical" evidence="5">
    <location>
        <begin position="151"/>
        <end position="178"/>
    </location>
</feature>
<feature type="transmembrane region" description="Helical" evidence="5">
    <location>
        <begin position="119"/>
        <end position="139"/>
    </location>
</feature>
<dbReference type="Pfam" id="PF06687">
    <property type="entry name" value="SUR7"/>
    <property type="match status" value="1"/>
</dbReference>
<reference evidence="6" key="1">
    <citation type="submission" date="2023-06" db="EMBL/GenBank/DDBJ databases">
        <authorList>
            <consortium name="Lawrence Berkeley National Laboratory"/>
            <person name="Ahrendt S."/>
            <person name="Sahu N."/>
            <person name="Indic B."/>
            <person name="Wong-Bajracharya J."/>
            <person name="Merenyi Z."/>
            <person name="Ke H.-M."/>
            <person name="Monk M."/>
            <person name="Kocsube S."/>
            <person name="Drula E."/>
            <person name="Lipzen A."/>
            <person name="Balint B."/>
            <person name="Henrissat B."/>
            <person name="Andreopoulos B."/>
            <person name="Martin F.M."/>
            <person name="Harder C.B."/>
            <person name="Rigling D."/>
            <person name="Ford K.L."/>
            <person name="Foster G.D."/>
            <person name="Pangilinan J."/>
            <person name="Papanicolaou A."/>
            <person name="Barry K."/>
            <person name="LaButti K."/>
            <person name="Viragh M."/>
            <person name="Koriabine M."/>
            <person name="Yan M."/>
            <person name="Riley R."/>
            <person name="Champramary S."/>
            <person name="Plett K.L."/>
            <person name="Tsai I.J."/>
            <person name="Slot J."/>
            <person name="Sipos G."/>
            <person name="Plett J."/>
            <person name="Nagy L.G."/>
            <person name="Grigoriev I.V."/>
        </authorList>
    </citation>
    <scope>NUCLEOTIDE SEQUENCE</scope>
    <source>
        <strain evidence="6">CCBAS 213</strain>
    </source>
</reference>
<name>A0AA39KFP4_ARMTA</name>
<evidence type="ECO:0000256" key="5">
    <source>
        <dbReference type="SAM" id="Phobius"/>
    </source>
</evidence>
<gene>
    <name evidence="6" type="ORF">EV420DRAFT_303508</name>
</gene>
<dbReference type="RefSeq" id="XP_060331331.1">
    <property type="nucleotide sequence ID" value="XM_060481602.1"/>
</dbReference>
<keyword evidence="2 5" id="KW-0812">Transmembrane</keyword>
<comment type="subcellular location">
    <subcellularLocation>
        <location evidence="1">Membrane</location>
        <topology evidence="1">Multi-pass membrane protein</topology>
    </subcellularLocation>
</comment>
<feature type="transmembrane region" description="Helical" evidence="5">
    <location>
        <begin position="198"/>
        <end position="222"/>
    </location>
</feature>
<dbReference type="PANTHER" id="PTHR28013">
    <property type="entry name" value="PROTEIN DCV1-RELATED"/>
    <property type="match status" value="1"/>
</dbReference>
<protein>
    <submittedName>
        <fullName evidence="6">Actin cortical patch SUR7/pH-response regulator pali</fullName>
    </submittedName>
</protein>
<evidence type="ECO:0000313" key="7">
    <source>
        <dbReference type="Proteomes" id="UP001175211"/>
    </source>
</evidence>
<dbReference type="AlphaFoldDB" id="A0AA39KFP4"/>
<sequence>MKPHHRPFAVHRKISIVSLALLFVAFLLLLLVGISLPIIKTIYLIRVYSTAERNQPATSIATELRFGVWGVCATSALNRPSLLTNDGECFGPRLGYDIPSSVTELVGVDASLVQVALKGLLVILILHIVAAGLSLAALIPAMCLGSHAFAIVALVLSMITAILGTVVFGVDLALVLVLKNKLPSLSSQVDLGIGFGNGIWMVLVAVVLTWVAVITLSARACFCCGVRRKSFKY</sequence>
<dbReference type="GO" id="GO:0032153">
    <property type="term" value="C:cell division site"/>
    <property type="evidence" value="ECO:0007669"/>
    <property type="project" value="TreeGrafter"/>
</dbReference>
<accession>A0AA39KFP4</accession>
<dbReference type="Proteomes" id="UP001175211">
    <property type="component" value="Unassembled WGS sequence"/>
</dbReference>
<feature type="transmembrane region" description="Helical" evidence="5">
    <location>
        <begin position="16"/>
        <end position="39"/>
    </location>
</feature>
<evidence type="ECO:0000256" key="3">
    <source>
        <dbReference type="ARBA" id="ARBA00022989"/>
    </source>
</evidence>
<dbReference type="GO" id="GO:0035838">
    <property type="term" value="C:growing cell tip"/>
    <property type="evidence" value="ECO:0007669"/>
    <property type="project" value="TreeGrafter"/>
</dbReference>